<organism evidence="1 2">
    <name type="scientific">Pseudopedobacter saltans</name>
    <dbReference type="NCBI Taxonomy" id="151895"/>
    <lineage>
        <taxon>Bacteria</taxon>
        <taxon>Pseudomonadati</taxon>
        <taxon>Bacteroidota</taxon>
        <taxon>Sphingobacteriia</taxon>
        <taxon>Sphingobacteriales</taxon>
        <taxon>Sphingobacteriaceae</taxon>
        <taxon>Pseudopedobacter</taxon>
    </lineage>
</organism>
<dbReference type="Proteomes" id="UP000249645">
    <property type="component" value="Unassembled WGS sequence"/>
</dbReference>
<reference evidence="1 2" key="1">
    <citation type="submission" date="2017-11" db="EMBL/GenBank/DDBJ databases">
        <title>Infants hospitalized years apart are colonized by the same room-sourced microbial strains.</title>
        <authorList>
            <person name="Brooks B."/>
            <person name="Olm M.R."/>
            <person name="Firek B.A."/>
            <person name="Baker R."/>
            <person name="Thomas B.C."/>
            <person name="Morowitz M.J."/>
            <person name="Banfield J.F."/>
        </authorList>
    </citation>
    <scope>NUCLEOTIDE SEQUENCE [LARGE SCALE GENOMIC DNA]</scope>
    <source>
        <strain evidence="1">S2_009_000_R2_76</strain>
    </source>
</reference>
<accession>A0A2W5EWL3</accession>
<dbReference type="AlphaFoldDB" id="A0A2W5EWL3"/>
<comment type="caution">
    <text evidence="1">The sequence shown here is derived from an EMBL/GenBank/DDBJ whole genome shotgun (WGS) entry which is preliminary data.</text>
</comment>
<evidence type="ECO:0008006" key="3">
    <source>
        <dbReference type="Google" id="ProtNLM"/>
    </source>
</evidence>
<protein>
    <recommendedName>
        <fullName evidence="3">Polysaccharide deacetylase</fullName>
    </recommendedName>
</protein>
<name>A0A2W5EWL3_9SPHI</name>
<sequence length="210" mass="24886">VFFFFFFFLVAKKYSRYDKNPSPSNIAFQELIKNQSKKYTIGIHPSWQSGDNKHLVQQEKEYLETTTSKKITKSRQHYIRMTLPVTYQHLIQIGIQEDYSMGYGNVDGFRASTSKPLFWFDLSSNKRTQLKIHPFCWMDATAFHHTKENPEQVVQKLQYYLDIIQKVNGQMITIMHNNYFAPTSDTMEFRQAMLSFWENTFSGKTDNKKI</sequence>
<evidence type="ECO:0000313" key="2">
    <source>
        <dbReference type="Proteomes" id="UP000249645"/>
    </source>
</evidence>
<proteinExistence type="predicted"/>
<dbReference type="EMBL" id="QFOI01000255">
    <property type="protein sequence ID" value="PZP45690.1"/>
    <property type="molecule type" value="Genomic_DNA"/>
</dbReference>
<evidence type="ECO:0000313" key="1">
    <source>
        <dbReference type="EMBL" id="PZP45690.1"/>
    </source>
</evidence>
<gene>
    <name evidence="1" type="ORF">DI598_13030</name>
</gene>
<feature type="non-terminal residue" evidence="1">
    <location>
        <position position="1"/>
    </location>
</feature>